<reference evidence="3" key="1">
    <citation type="journal article" date="2019" name="Int. J. Syst. Evol. Microbiol.">
        <title>The Global Catalogue of Microorganisms (GCM) 10K type strain sequencing project: providing services to taxonomists for standard genome sequencing and annotation.</title>
        <authorList>
            <consortium name="The Broad Institute Genomics Platform"/>
            <consortium name="The Broad Institute Genome Sequencing Center for Infectious Disease"/>
            <person name="Wu L."/>
            <person name="Ma J."/>
        </authorList>
    </citation>
    <scope>NUCLEOTIDE SEQUENCE [LARGE SCALE GENOMIC DNA]</scope>
    <source>
        <strain evidence="3">CGMCC 1.12778</strain>
    </source>
</reference>
<accession>A0ABQ2B0A7</accession>
<evidence type="ECO:0000313" key="3">
    <source>
        <dbReference type="Proteomes" id="UP000643279"/>
    </source>
</evidence>
<dbReference type="RefSeq" id="WP_188572988.1">
    <property type="nucleotide sequence ID" value="NZ_BMFW01000025.1"/>
</dbReference>
<dbReference type="EMBL" id="BMFW01000025">
    <property type="protein sequence ID" value="GGI00199.1"/>
    <property type="molecule type" value="Genomic_DNA"/>
</dbReference>
<protein>
    <submittedName>
        <fullName evidence="2">Uncharacterized protein</fullName>
    </submittedName>
</protein>
<sequence length="183" mass="18927">MTSMREWGAKHPGLKATLVGAAVGAIILVASLITGGGLDDALANAIFYGLLLGGGLFFVSQGFRETAAPLEGNGQALMFLRYPGAPPGSLRWTWETGIASTAAGWINFQPAVHDTLAPTGRSKALTGLRVVSPPRRPQHKDTQQGLPPGFRIMNLDSDGGAIEIAASPATLRKIQDAAGSAGP</sequence>
<comment type="caution">
    <text evidence="2">The sequence shown here is derived from an EMBL/GenBank/DDBJ whole genome shotgun (WGS) entry which is preliminary data.</text>
</comment>
<proteinExistence type="predicted"/>
<keyword evidence="1" id="KW-0812">Transmembrane</keyword>
<evidence type="ECO:0000256" key="1">
    <source>
        <dbReference type="SAM" id="Phobius"/>
    </source>
</evidence>
<name>A0ABQ2B0A7_9MICC</name>
<feature type="transmembrane region" description="Helical" evidence="1">
    <location>
        <begin position="12"/>
        <end position="35"/>
    </location>
</feature>
<gene>
    <name evidence="2" type="ORF">GCM10007170_36790</name>
</gene>
<feature type="transmembrane region" description="Helical" evidence="1">
    <location>
        <begin position="41"/>
        <end position="59"/>
    </location>
</feature>
<keyword evidence="3" id="KW-1185">Reference proteome</keyword>
<keyword evidence="1" id="KW-0472">Membrane</keyword>
<dbReference type="Proteomes" id="UP000643279">
    <property type="component" value="Unassembled WGS sequence"/>
</dbReference>
<keyword evidence="1" id="KW-1133">Transmembrane helix</keyword>
<organism evidence="2 3">
    <name type="scientific">Arthrobacter liuii</name>
    <dbReference type="NCBI Taxonomy" id="1476996"/>
    <lineage>
        <taxon>Bacteria</taxon>
        <taxon>Bacillati</taxon>
        <taxon>Actinomycetota</taxon>
        <taxon>Actinomycetes</taxon>
        <taxon>Micrococcales</taxon>
        <taxon>Micrococcaceae</taxon>
        <taxon>Arthrobacter</taxon>
    </lineage>
</organism>
<evidence type="ECO:0000313" key="2">
    <source>
        <dbReference type="EMBL" id="GGI00199.1"/>
    </source>
</evidence>